<proteinExistence type="predicted"/>
<dbReference type="GO" id="GO:0003676">
    <property type="term" value="F:nucleic acid binding"/>
    <property type="evidence" value="ECO:0007669"/>
    <property type="project" value="InterPro"/>
</dbReference>
<feature type="domain" description="RNase H type-1" evidence="1">
    <location>
        <begin position="604"/>
        <end position="690"/>
    </location>
</feature>
<sequence length="704" mass="79607">MYEVSLNCWCKSFFKKLGDRVGEMVWIDKDTEDRSRFDRGRILILGPHDKSVSSLINVKVGKITTTVRLVESSDTISKIWVDEFLGLKPGSKLGDDCQNQERGSGMGCQVGGSHFIGDNLMEKETSSFESGLMNRQSMGFKAHKWECFKTRQHGIKGVGPKDIVQCKATGFDKESDKSNSSLGQYGLYEVISGNEKEPGETLLKKIDRFDNGIEICVDLREKEEEQVSLENRDTIEDDFQEQIDVNLGVGRSKSRNGVSRDIRTSTKQKMRRWILDVEVAKILETGITLGFDFNGKEVEVAEIVLAKEREDVERYQKDLPLKKLSEVKQESLKAKFKKEEVWVALSSCDGNKAPGPDGFNLNFIKANWEVIEGDFLKFIDEFHEDGRIVNKLNKTFIALIPKCGHPKDMKDFRPISLVGSLFKVLAKTLANGMKKGSVSAKILKEGFRVVVGRGDKARLWEDVLVEEFPLRVAFPRIFTLAVNKLGCIRDFWSSDGLASRWEVRLRRTLFDWELDQWRCFKVCLDNLSISDSVQDTLGWVHDSKGCFTVKSFWKCFEVGNAGVRSVFTRVWLGVCPPKIEIFVWQLLHGRTLVKVVLNRFGFRDAITAEFFAIARACELCLSKPELVGKQIMIVSDSQTAVSWITNDGCVNIEHAQTIVGIRNMLIIGDQISVVFCPRESNSFANMLAKNGSTLVKDILSWSDL</sequence>
<evidence type="ECO:0000259" key="1">
    <source>
        <dbReference type="Pfam" id="PF13456"/>
    </source>
</evidence>
<keyword evidence="3" id="KW-1185">Reference proteome</keyword>
<dbReference type="PANTHER" id="PTHR36617">
    <property type="entry name" value="PROTEIN, PUTATIVE-RELATED"/>
    <property type="match status" value="1"/>
</dbReference>
<dbReference type="AlphaFoldDB" id="A0AAD9WNS9"/>
<evidence type="ECO:0000313" key="3">
    <source>
        <dbReference type="Proteomes" id="UP001280121"/>
    </source>
</evidence>
<dbReference type="GO" id="GO:0004523">
    <property type="term" value="F:RNA-DNA hybrid ribonuclease activity"/>
    <property type="evidence" value="ECO:0007669"/>
    <property type="project" value="InterPro"/>
</dbReference>
<dbReference type="EMBL" id="JANJYI010000009">
    <property type="protein sequence ID" value="KAK2636977.1"/>
    <property type="molecule type" value="Genomic_DNA"/>
</dbReference>
<protein>
    <recommendedName>
        <fullName evidence="1">RNase H type-1 domain-containing protein</fullName>
    </recommendedName>
</protein>
<dbReference type="CDD" id="cd06222">
    <property type="entry name" value="RNase_H_like"/>
    <property type="match status" value="1"/>
</dbReference>
<comment type="caution">
    <text evidence="2">The sequence shown here is derived from an EMBL/GenBank/DDBJ whole genome shotgun (WGS) entry which is preliminary data.</text>
</comment>
<name>A0AAD9WNS9_9ROSI</name>
<organism evidence="2 3">
    <name type="scientific">Dipteronia dyeriana</name>
    <dbReference type="NCBI Taxonomy" id="168575"/>
    <lineage>
        <taxon>Eukaryota</taxon>
        <taxon>Viridiplantae</taxon>
        <taxon>Streptophyta</taxon>
        <taxon>Embryophyta</taxon>
        <taxon>Tracheophyta</taxon>
        <taxon>Spermatophyta</taxon>
        <taxon>Magnoliopsida</taxon>
        <taxon>eudicotyledons</taxon>
        <taxon>Gunneridae</taxon>
        <taxon>Pentapetalae</taxon>
        <taxon>rosids</taxon>
        <taxon>malvids</taxon>
        <taxon>Sapindales</taxon>
        <taxon>Sapindaceae</taxon>
        <taxon>Hippocastanoideae</taxon>
        <taxon>Acereae</taxon>
        <taxon>Dipteronia</taxon>
    </lineage>
</organism>
<dbReference type="InterPro" id="IPR036397">
    <property type="entry name" value="RNaseH_sf"/>
</dbReference>
<dbReference type="PANTHER" id="PTHR36617:SF5">
    <property type="entry name" value="OS05G0421675 PROTEIN"/>
    <property type="match status" value="1"/>
</dbReference>
<evidence type="ECO:0000313" key="2">
    <source>
        <dbReference type="EMBL" id="KAK2636977.1"/>
    </source>
</evidence>
<dbReference type="InterPro" id="IPR002156">
    <property type="entry name" value="RNaseH_domain"/>
</dbReference>
<dbReference type="InterPro" id="IPR044730">
    <property type="entry name" value="RNase_H-like_dom_plant"/>
</dbReference>
<dbReference type="SUPFAM" id="SSF53098">
    <property type="entry name" value="Ribonuclease H-like"/>
    <property type="match status" value="1"/>
</dbReference>
<gene>
    <name evidence="2" type="ORF">Ddye_031769</name>
</gene>
<reference evidence="2" key="1">
    <citation type="journal article" date="2023" name="Plant J.">
        <title>Genome sequences and population genomics provide insights into the demographic history, inbreeding, and mutation load of two 'living fossil' tree species of Dipteronia.</title>
        <authorList>
            <person name="Feng Y."/>
            <person name="Comes H.P."/>
            <person name="Chen J."/>
            <person name="Zhu S."/>
            <person name="Lu R."/>
            <person name="Zhang X."/>
            <person name="Li P."/>
            <person name="Qiu J."/>
            <person name="Olsen K.M."/>
            <person name="Qiu Y."/>
        </authorList>
    </citation>
    <scope>NUCLEOTIDE SEQUENCE</scope>
    <source>
        <strain evidence="2">KIB01</strain>
    </source>
</reference>
<dbReference type="InterPro" id="IPR012337">
    <property type="entry name" value="RNaseH-like_sf"/>
</dbReference>
<dbReference type="Pfam" id="PF13456">
    <property type="entry name" value="RVT_3"/>
    <property type="match status" value="1"/>
</dbReference>
<dbReference type="Proteomes" id="UP001280121">
    <property type="component" value="Unassembled WGS sequence"/>
</dbReference>
<dbReference type="Gene3D" id="3.30.420.10">
    <property type="entry name" value="Ribonuclease H-like superfamily/Ribonuclease H"/>
    <property type="match status" value="1"/>
</dbReference>
<accession>A0AAD9WNS9</accession>